<dbReference type="InterPro" id="IPR002525">
    <property type="entry name" value="Transp_IS110-like_N"/>
</dbReference>
<dbReference type="GO" id="GO:0006313">
    <property type="term" value="P:DNA transposition"/>
    <property type="evidence" value="ECO:0007669"/>
    <property type="project" value="InterPro"/>
</dbReference>
<evidence type="ECO:0000259" key="2">
    <source>
        <dbReference type="Pfam" id="PF01548"/>
    </source>
</evidence>
<dbReference type="Pfam" id="PF02371">
    <property type="entry name" value="Transposase_20"/>
    <property type="match status" value="1"/>
</dbReference>
<dbReference type="GO" id="GO:0003677">
    <property type="term" value="F:DNA binding"/>
    <property type="evidence" value="ECO:0007669"/>
    <property type="project" value="InterPro"/>
</dbReference>
<evidence type="ECO:0000313" key="5">
    <source>
        <dbReference type="Proteomes" id="UP000005317"/>
    </source>
</evidence>
<dbReference type="RefSeq" id="WP_002706646.1">
    <property type="nucleotide sequence ID" value="NZ_JH651384.1"/>
</dbReference>
<dbReference type="GO" id="GO:0004803">
    <property type="term" value="F:transposase activity"/>
    <property type="evidence" value="ECO:0007669"/>
    <property type="project" value="InterPro"/>
</dbReference>
<feature type="coiled-coil region" evidence="1">
    <location>
        <begin position="176"/>
        <end position="203"/>
    </location>
</feature>
<keyword evidence="1" id="KW-0175">Coiled coil</keyword>
<dbReference type="PANTHER" id="PTHR33055:SF3">
    <property type="entry name" value="PUTATIVE TRANSPOSASE FOR IS117-RELATED"/>
    <property type="match status" value="1"/>
</dbReference>
<dbReference type="OrthoDB" id="5289737at2"/>
<dbReference type="InterPro" id="IPR003346">
    <property type="entry name" value="Transposase_20"/>
</dbReference>
<dbReference type="PANTHER" id="PTHR33055">
    <property type="entry name" value="TRANSPOSASE FOR INSERTION SEQUENCE ELEMENT IS1111A"/>
    <property type="match status" value="1"/>
</dbReference>
<dbReference type="InterPro" id="IPR047650">
    <property type="entry name" value="Transpos_IS110"/>
</dbReference>
<protein>
    <submittedName>
        <fullName evidence="4">Transposase IS116/IS110/IS902 family protein</fullName>
    </submittedName>
</protein>
<dbReference type="Pfam" id="PF01548">
    <property type="entry name" value="DEDD_Tnp_IS110"/>
    <property type="match status" value="1"/>
</dbReference>
<dbReference type="Proteomes" id="UP000005317">
    <property type="component" value="Unassembled WGS sequence"/>
</dbReference>
<name>A0A656H8R6_THINJ</name>
<dbReference type="NCBIfam" id="NF033542">
    <property type="entry name" value="transpos_IS110"/>
    <property type="match status" value="1"/>
</dbReference>
<gene>
    <name evidence="4" type="ORF">Thini_0081</name>
</gene>
<keyword evidence="5" id="KW-1185">Reference proteome</keyword>
<feature type="domain" description="Transposase IS116/IS110/IS902 C-terminal" evidence="3">
    <location>
        <begin position="209"/>
        <end position="289"/>
    </location>
</feature>
<evidence type="ECO:0000256" key="1">
    <source>
        <dbReference type="SAM" id="Coils"/>
    </source>
</evidence>
<reference evidence="5" key="1">
    <citation type="journal article" date="2011" name="Stand. Genomic Sci.">
        <title>Genome sequence of the filamentous, gliding Thiothrix nivea neotype strain (JP2(T)).</title>
        <authorList>
            <person name="Lapidus A."/>
            <person name="Nolan M."/>
            <person name="Lucas S."/>
            <person name="Glavina Del Rio T."/>
            <person name="Tice H."/>
            <person name="Cheng J.F."/>
            <person name="Tapia R."/>
            <person name="Han C."/>
            <person name="Goodwin L."/>
            <person name="Pitluck S."/>
            <person name="Liolios K."/>
            <person name="Pagani I."/>
            <person name="Ivanova N."/>
            <person name="Huntemann M."/>
            <person name="Mavromatis K."/>
            <person name="Mikhailova N."/>
            <person name="Pati A."/>
            <person name="Chen A."/>
            <person name="Palaniappan K."/>
            <person name="Land M."/>
            <person name="Brambilla E.M."/>
            <person name="Rohde M."/>
            <person name="Abt B."/>
            <person name="Verbarg S."/>
            <person name="Goker M."/>
            <person name="Bristow J."/>
            <person name="Eisen J.A."/>
            <person name="Markowitz V."/>
            <person name="Hugenholtz P."/>
            <person name="Kyrpides N.C."/>
            <person name="Klenk H.P."/>
            <person name="Woyke T."/>
        </authorList>
    </citation>
    <scope>NUCLEOTIDE SEQUENCE [LARGE SCALE GENOMIC DNA]</scope>
    <source>
        <strain evidence="5">ATCC 35100 / DSM 5205 / JP2</strain>
    </source>
</reference>
<proteinExistence type="predicted"/>
<evidence type="ECO:0000313" key="4">
    <source>
        <dbReference type="EMBL" id="EIJ32748.1"/>
    </source>
</evidence>
<feature type="domain" description="Transposase IS110-like N-terminal" evidence="2">
    <location>
        <begin position="8"/>
        <end position="143"/>
    </location>
</feature>
<evidence type="ECO:0000259" key="3">
    <source>
        <dbReference type="Pfam" id="PF02371"/>
    </source>
</evidence>
<sequence>MKNTIITIDLATSVFELAIATPQYRITQRRRLDRDAFRQFIHEQEPALLVMEACGSAHHWGRLFREWGHEALLLPAQYVRPYRRRNKTDRTDCEALLEAYRCEGIKPVAIKSIGQQELQQMHRLREQWKRTKVARMNFLRGVFREQGIPLPASDREALREANLHVGQLSSLTLYMLRPLMQELETLETHMAGLEQQLIHATRQNETVANLQTIPGIGLLTSTALVAAVGKAEQFQSARQFASWLGITPRESSSGNRRFLGSITKQGNTYLRTLLVHGARSALVAAKRQAKSGKPLGRLQEWAVKLEQRSGHNKTAVALANKLARTVWACWKSGKPYQAGYCPA</sequence>
<dbReference type="EMBL" id="JH651384">
    <property type="protein sequence ID" value="EIJ32748.1"/>
    <property type="molecule type" value="Genomic_DNA"/>
</dbReference>
<organism evidence="4 5">
    <name type="scientific">Thiothrix nivea (strain ATCC 35100 / DSM 5205 / JP2)</name>
    <dbReference type="NCBI Taxonomy" id="870187"/>
    <lineage>
        <taxon>Bacteria</taxon>
        <taxon>Pseudomonadati</taxon>
        <taxon>Pseudomonadota</taxon>
        <taxon>Gammaproteobacteria</taxon>
        <taxon>Thiotrichales</taxon>
        <taxon>Thiotrichaceae</taxon>
        <taxon>Thiothrix</taxon>
    </lineage>
</organism>
<dbReference type="AlphaFoldDB" id="A0A656H8R6"/>
<accession>A0A656H8R6</accession>